<comment type="function">
    <text evidence="7">Catalyzes the formation of 4-diphosphocytidyl-2-C-methyl-D-erythritol from CTP and 2-C-methyl-D-erythritol 4-phosphate (MEP).</text>
</comment>
<comment type="pathway">
    <text evidence="2 7">Isoprenoid biosynthesis; isopentenyl diphosphate biosynthesis via DXP pathway; isopentenyl diphosphate from 1-deoxy-D-xylulose 5-phosphate: step 2/6.</text>
</comment>
<dbReference type="EC" id="2.7.7.60" evidence="7"/>
<dbReference type="InterPro" id="IPR029044">
    <property type="entry name" value="Nucleotide-diphossugar_trans"/>
</dbReference>
<dbReference type="Proteomes" id="UP000313948">
    <property type="component" value="Chromosome"/>
</dbReference>
<dbReference type="EMBL" id="CP040899">
    <property type="protein sequence ID" value="QDB78128.1"/>
    <property type="molecule type" value="Genomic_DNA"/>
</dbReference>
<dbReference type="HAMAP" id="MF_00108">
    <property type="entry name" value="IspD"/>
    <property type="match status" value="1"/>
</dbReference>
<dbReference type="GO" id="GO:0050518">
    <property type="term" value="F:2-C-methyl-D-erythritol 4-phosphate cytidylyltransferase activity"/>
    <property type="evidence" value="ECO:0007669"/>
    <property type="project" value="UniProtKB-EC"/>
</dbReference>
<feature type="site" description="Positions MEP for the nucleophilic attack" evidence="7">
    <location>
        <position position="225"/>
    </location>
</feature>
<accession>A0ABX5VLE2</accession>
<keyword evidence="9" id="KW-1185">Reference proteome</keyword>
<evidence type="ECO:0000256" key="5">
    <source>
        <dbReference type="ARBA" id="ARBA00022695"/>
    </source>
</evidence>
<name>A0ABX5VLE2_9MICO</name>
<feature type="site" description="Positions MEP for the nucleophilic attack" evidence="7">
    <location>
        <position position="165"/>
    </location>
</feature>
<dbReference type="InterPro" id="IPR050088">
    <property type="entry name" value="IspD/TarI_cytidylyltransf_bact"/>
</dbReference>
<keyword evidence="4 7" id="KW-0808">Transferase</keyword>
<dbReference type="RefSeq" id="WP_139072778.1">
    <property type="nucleotide sequence ID" value="NZ_CP040899.1"/>
</dbReference>
<organism evidence="8 9">
    <name type="scientific">Georgenia wutianyii</name>
    <dbReference type="NCBI Taxonomy" id="2585135"/>
    <lineage>
        <taxon>Bacteria</taxon>
        <taxon>Bacillati</taxon>
        <taxon>Actinomycetota</taxon>
        <taxon>Actinomycetes</taxon>
        <taxon>Micrococcales</taxon>
        <taxon>Bogoriellaceae</taxon>
        <taxon>Georgenia</taxon>
    </lineage>
</organism>
<dbReference type="PROSITE" id="PS01295">
    <property type="entry name" value="ISPD"/>
    <property type="match status" value="1"/>
</dbReference>
<dbReference type="PANTHER" id="PTHR32125">
    <property type="entry name" value="2-C-METHYL-D-ERYTHRITOL 4-PHOSPHATE CYTIDYLYLTRANSFERASE, CHLOROPLASTIC"/>
    <property type="match status" value="1"/>
</dbReference>
<evidence type="ECO:0000256" key="3">
    <source>
        <dbReference type="ARBA" id="ARBA00009789"/>
    </source>
</evidence>
<dbReference type="PANTHER" id="PTHR32125:SF4">
    <property type="entry name" value="2-C-METHYL-D-ERYTHRITOL 4-PHOSPHATE CYTIDYLYLTRANSFERASE, CHLOROPLASTIC"/>
    <property type="match status" value="1"/>
</dbReference>
<comment type="similarity">
    <text evidence="3 7">Belongs to the IspD/TarI cytidylyltransferase family. IspD subfamily.</text>
</comment>
<dbReference type="SUPFAM" id="SSF53448">
    <property type="entry name" value="Nucleotide-diphospho-sugar transferases"/>
    <property type="match status" value="1"/>
</dbReference>
<dbReference type="Gene3D" id="3.90.550.10">
    <property type="entry name" value="Spore Coat Polysaccharide Biosynthesis Protein SpsA, Chain A"/>
    <property type="match status" value="1"/>
</dbReference>
<dbReference type="Pfam" id="PF01128">
    <property type="entry name" value="IspD"/>
    <property type="match status" value="1"/>
</dbReference>
<evidence type="ECO:0000313" key="9">
    <source>
        <dbReference type="Proteomes" id="UP000313948"/>
    </source>
</evidence>
<dbReference type="CDD" id="cd02516">
    <property type="entry name" value="CDP-ME_synthetase"/>
    <property type="match status" value="1"/>
</dbReference>
<evidence type="ECO:0000313" key="8">
    <source>
        <dbReference type="EMBL" id="QDB78128.1"/>
    </source>
</evidence>
<dbReference type="InterPro" id="IPR018294">
    <property type="entry name" value="ISPD_synthase_CS"/>
</dbReference>
<keyword evidence="6 7" id="KW-0414">Isoprene biosynthesis</keyword>
<protein>
    <recommendedName>
        <fullName evidence="7">2-C-methyl-D-erythritol 4-phosphate cytidylyltransferase</fullName>
        <ecNumber evidence="7">2.7.7.60</ecNumber>
    </recommendedName>
    <alternativeName>
        <fullName evidence="7">4-diphosphocytidyl-2C-methyl-D-erythritol synthase</fullName>
    </alternativeName>
    <alternativeName>
        <fullName evidence="7">MEP cytidylyltransferase</fullName>
        <shortName evidence="7">MCT</shortName>
    </alternativeName>
</protein>
<feature type="site" description="Transition state stabilizer" evidence="7">
    <location>
        <position position="15"/>
    </location>
</feature>
<gene>
    <name evidence="7" type="primary">ispD</name>
    <name evidence="8" type="ORF">FE251_01140</name>
</gene>
<evidence type="ECO:0000256" key="2">
    <source>
        <dbReference type="ARBA" id="ARBA00004787"/>
    </source>
</evidence>
<evidence type="ECO:0000256" key="1">
    <source>
        <dbReference type="ARBA" id="ARBA00001282"/>
    </source>
</evidence>
<dbReference type="InterPro" id="IPR034683">
    <property type="entry name" value="IspD/TarI"/>
</dbReference>
<evidence type="ECO:0000256" key="7">
    <source>
        <dbReference type="HAMAP-Rule" id="MF_00108"/>
    </source>
</evidence>
<dbReference type="InterPro" id="IPR001228">
    <property type="entry name" value="IspD"/>
</dbReference>
<proteinExistence type="inferred from homology"/>
<sequence>MRCAAVLTAAGSGTRLGHALPKALVPLAGTPLVVRAAHGLAASGVVDGVVVTCPGDHLDQVRGLFPGGRVPGTEVPVEVVTGGPTRQASVAAGLAALDDVAPGAGLVLVHDAARCLAGPGLVRRVVAALEDGSRAVVPGVPVADTVKRVLALPDGGEVVVETPDRAALRAVQTPQGFTRDLLERAHRAAADRAGDERTAVSDDAGLVELLGEQVHVVPGEDAALKITTPADLDRAERLLDRS</sequence>
<comment type="catalytic activity">
    <reaction evidence="1 7">
        <text>2-C-methyl-D-erythritol 4-phosphate + CTP + H(+) = 4-CDP-2-C-methyl-D-erythritol + diphosphate</text>
        <dbReference type="Rhea" id="RHEA:13429"/>
        <dbReference type="ChEBI" id="CHEBI:15378"/>
        <dbReference type="ChEBI" id="CHEBI:33019"/>
        <dbReference type="ChEBI" id="CHEBI:37563"/>
        <dbReference type="ChEBI" id="CHEBI:57823"/>
        <dbReference type="ChEBI" id="CHEBI:58262"/>
        <dbReference type="EC" id="2.7.7.60"/>
    </reaction>
</comment>
<reference evidence="8 9" key="1">
    <citation type="submission" date="2019-05" db="EMBL/GenBank/DDBJ databases">
        <title>Georgenia *** sp. nov., and Georgenia *** sp. nov., isolated from the intestinal contents of plateau pika (Ochotona curzoniae) in the Qinghai-Tibet plateau of China.</title>
        <authorList>
            <person name="Tian Z."/>
        </authorList>
    </citation>
    <scope>NUCLEOTIDE SEQUENCE [LARGE SCALE GENOMIC DNA]</scope>
    <source>
        <strain evidence="8 9">Z294</strain>
    </source>
</reference>
<keyword evidence="5 7" id="KW-0548">Nucleotidyltransferase</keyword>
<evidence type="ECO:0000256" key="6">
    <source>
        <dbReference type="ARBA" id="ARBA00023229"/>
    </source>
</evidence>
<evidence type="ECO:0000256" key="4">
    <source>
        <dbReference type="ARBA" id="ARBA00022679"/>
    </source>
</evidence>
<feature type="site" description="Transition state stabilizer" evidence="7">
    <location>
        <position position="22"/>
    </location>
</feature>
<dbReference type="NCBIfam" id="TIGR00453">
    <property type="entry name" value="ispD"/>
    <property type="match status" value="1"/>
</dbReference>